<proteinExistence type="predicted"/>
<dbReference type="GeneID" id="87840384"/>
<reference evidence="2" key="1">
    <citation type="journal article" date="2023" name="Mol. Phylogenet. Evol.">
        <title>Genome-scale phylogeny and comparative genomics of the fungal order Sordariales.</title>
        <authorList>
            <person name="Hensen N."/>
            <person name="Bonometti L."/>
            <person name="Westerberg I."/>
            <person name="Brannstrom I.O."/>
            <person name="Guillou S."/>
            <person name="Cros-Aarteil S."/>
            <person name="Calhoun S."/>
            <person name="Haridas S."/>
            <person name="Kuo A."/>
            <person name="Mondo S."/>
            <person name="Pangilinan J."/>
            <person name="Riley R."/>
            <person name="LaButti K."/>
            <person name="Andreopoulos B."/>
            <person name="Lipzen A."/>
            <person name="Chen C."/>
            <person name="Yan M."/>
            <person name="Daum C."/>
            <person name="Ng V."/>
            <person name="Clum A."/>
            <person name="Steindorff A."/>
            <person name="Ohm R.A."/>
            <person name="Martin F."/>
            <person name="Silar P."/>
            <person name="Natvig D.O."/>
            <person name="Lalanne C."/>
            <person name="Gautier V."/>
            <person name="Ament-Velasquez S.L."/>
            <person name="Kruys A."/>
            <person name="Hutchinson M.I."/>
            <person name="Powell A.J."/>
            <person name="Barry K."/>
            <person name="Miller A.N."/>
            <person name="Grigoriev I.V."/>
            <person name="Debuchy R."/>
            <person name="Gladieux P."/>
            <person name="Hiltunen Thoren M."/>
            <person name="Johannesson H."/>
        </authorList>
    </citation>
    <scope>NUCLEOTIDE SEQUENCE</scope>
    <source>
        <strain evidence="2">CBS 168.71</strain>
    </source>
</reference>
<feature type="region of interest" description="Disordered" evidence="1">
    <location>
        <begin position="162"/>
        <end position="182"/>
    </location>
</feature>
<gene>
    <name evidence="2" type="ORF">B0H64DRAFT_390907</name>
</gene>
<protein>
    <submittedName>
        <fullName evidence="2">Uncharacterized protein</fullName>
    </submittedName>
</protein>
<feature type="region of interest" description="Disordered" evidence="1">
    <location>
        <begin position="205"/>
        <end position="233"/>
    </location>
</feature>
<dbReference type="RefSeq" id="XP_062660495.1">
    <property type="nucleotide sequence ID" value="XM_062803436.1"/>
</dbReference>
<feature type="compositionally biased region" description="Acidic residues" evidence="1">
    <location>
        <begin position="693"/>
        <end position="711"/>
    </location>
</feature>
<feature type="compositionally biased region" description="Basic and acidic residues" evidence="1">
    <location>
        <begin position="674"/>
        <end position="692"/>
    </location>
</feature>
<evidence type="ECO:0000313" key="3">
    <source>
        <dbReference type="Proteomes" id="UP001278766"/>
    </source>
</evidence>
<keyword evidence="3" id="KW-1185">Reference proteome</keyword>
<evidence type="ECO:0000256" key="1">
    <source>
        <dbReference type="SAM" id="MobiDB-lite"/>
    </source>
</evidence>
<evidence type="ECO:0000313" key="2">
    <source>
        <dbReference type="EMBL" id="KAK3296981.1"/>
    </source>
</evidence>
<reference evidence="2" key="2">
    <citation type="submission" date="2023-06" db="EMBL/GenBank/DDBJ databases">
        <authorList>
            <consortium name="Lawrence Berkeley National Laboratory"/>
            <person name="Haridas S."/>
            <person name="Hensen N."/>
            <person name="Bonometti L."/>
            <person name="Westerberg I."/>
            <person name="Brannstrom I.O."/>
            <person name="Guillou S."/>
            <person name="Cros-Aarteil S."/>
            <person name="Calhoun S."/>
            <person name="Kuo A."/>
            <person name="Mondo S."/>
            <person name="Pangilinan J."/>
            <person name="Riley R."/>
            <person name="Labutti K."/>
            <person name="Andreopoulos B."/>
            <person name="Lipzen A."/>
            <person name="Chen C."/>
            <person name="Yanf M."/>
            <person name="Daum C."/>
            <person name="Ng V."/>
            <person name="Clum A."/>
            <person name="Steindorff A."/>
            <person name="Ohm R."/>
            <person name="Martin F."/>
            <person name="Silar P."/>
            <person name="Natvig D."/>
            <person name="Lalanne C."/>
            <person name="Gautier V."/>
            <person name="Ament-Velasquez S.L."/>
            <person name="Kruys A."/>
            <person name="Hutchinson M.I."/>
            <person name="Powell A.J."/>
            <person name="Barry K."/>
            <person name="Miller A.N."/>
            <person name="Grigoriev I.V."/>
            <person name="Debuchy R."/>
            <person name="Gladieux P."/>
            <person name="Thoren M.H."/>
            <person name="Johannesson H."/>
        </authorList>
    </citation>
    <scope>NUCLEOTIDE SEQUENCE</scope>
    <source>
        <strain evidence="2">CBS 168.71</strain>
    </source>
</reference>
<comment type="caution">
    <text evidence="2">The sequence shown here is derived from an EMBL/GenBank/DDBJ whole genome shotgun (WGS) entry which is preliminary data.</text>
</comment>
<organism evidence="2 3">
    <name type="scientific">Chaetomium fimeti</name>
    <dbReference type="NCBI Taxonomy" id="1854472"/>
    <lineage>
        <taxon>Eukaryota</taxon>
        <taxon>Fungi</taxon>
        <taxon>Dikarya</taxon>
        <taxon>Ascomycota</taxon>
        <taxon>Pezizomycotina</taxon>
        <taxon>Sordariomycetes</taxon>
        <taxon>Sordariomycetidae</taxon>
        <taxon>Sordariales</taxon>
        <taxon>Chaetomiaceae</taxon>
        <taxon>Chaetomium</taxon>
    </lineage>
</organism>
<name>A0AAE0HIB5_9PEZI</name>
<dbReference type="EMBL" id="JAUEPN010000003">
    <property type="protein sequence ID" value="KAK3296981.1"/>
    <property type="molecule type" value="Genomic_DNA"/>
</dbReference>
<accession>A0AAE0HIB5</accession>
<feature type="region of interest" description="Disordered" evidence="1">
    <location>
        <begin position="674"/>
        <end position="714"/>
    </location>
</feature>
<feature type="region of interest" description="Disordered" evidence="1">
    <location>
        <begin position="565"/>
        <end position="598"/>
    </location>
</feature>
<dbReference type="Proteomes" id="UP001278766">
    <property type="component" value="Unassembled WGS sequence"/>
</dbReference>
<feature type="region of interest" description="Disordered" evidence="1">
    <location>
        <begin position="260"/>
        <end position="283"/>
    </location>
</feature>
<sequence>MRTLVDALFHSYLGTSLIPLETVACHYCRERYDQRNPHLAAELRYSLNPSLITLRMATQPNPFHLALGISNRRTLAEIEAATIASNGFKRLQREVVPPGPDLSRVSTWLSHQDLHLGEEYFVDVDEPKTPRSNRHSPIFISDNDNESTGQLCGRTVRADTTVRPAHGVPPYTPPSSRNFSSKGFKRKVSDLDDDVEDVIVVQPPPSVRTRRPRPTPVIDLTKGDPPRRTRSFMGHRDDDVMIIDPSAAEMRRGLQSLLRGTAEGSGIPPEKRSRPTHSEPVLAVEDPGRRAAEEVLRESANRNETVALLQSVESVTHFFTLATETRDKIYRHLLVSPRPIHVQHLWTGLARRSTRRGGRGDGIGATNIDTGILTACRRAAVEGTRILYSENTFLYLLRDPEVVEVANGGGRRSKRVANRREQDSRSINLAKYGHLIRLMTIELESNRTATSYEKLMSAALETLAPNGEESLPSPPRPLCSSIHLHTLTITISPLIEPSHRIVRAPGPGNQDSVIREGRFLSMVGFFSRGAPVLKALQRLDVDFLRINVHVNSDLKDDRPGTASPWVDLAIDGVDDSDDDSHDESDASSDGPRQPRRRHLETTIDLRYLPRHMEALRQQPGPLGRLWENDVLMQEKLQEKGAEAKKTMANLRRHLEDACLRPDFAMRGIWEDHGAAERRRREQRAKEDARFDADAYDETGDEDGEEDSEDEDRAARRMKSLIISIDRVGNELRAYRA</sequence>
<feature type="compositionally biased region" description="Acidic residues" evidence="1">
    <location>
        <begin position="572"/>
        <end position="586"/>
    </location>
</feature>
<dbReference type="AlphaFoldDB" id="A0AAE0HIB5"/>